<reference evidence="2" key="5">
    <citation type="journal article" date="2021" name="G3 (Bethesda)">
        <title>Aegilops tauschii genome assembly Aet v5.0 features greater sequence contiguity and improved annotation.</title>
        <authorList>
            <person name="Wang L."/>
            <person name="Zhu T."/>
            <person name="Rodriguez J.C."/>
            <person name="Deal K.R."/>
            <person name="Dubcovsky J."/>
            <person name="McGuire P.E."/>
            <person name="Lux T."/>
            <person name="Spannagl M."/>
            <person name="Mayer K.F.X."/>
            <person name="Baldrich P."/>
            <person name="Meyers B.C."/>
            <person name="Huo N."/>
            <person name="Gu Y.Q."/>
            <person name="Zhou H."/>
            <person name="Devos K.M."/>
            <person name="Bennetzen J.L."/>
            <person name="Unver T."/>
            <person name="Budak H."/>
            <person name="Gulick P.J."/>
            <person name="Galiba G."/>
            <person name="Kalapos B."/>
            <person name="Nelson D.R."/>
            <person name="Li P."/>
            <person name="You F.M."/>
            <person name="Luo M.C."/>
            <person name="Dvorak J."/>
        </authorList>
    </citation>
    <scope>NUCLEOTIDE SEQUENCE [LARGE SCALE GENOMIC DNA]</scope>
    <source>
        <strain evidence="2">cv. AL8/78</strain>
    </source>
</reference>
<dbReference type="PANTHER" id="PTHR38543:SF1">
    <property type="entry name" value="OS04G0465800 PROTEIN"/>
    <property type="match status" value="1"/>
</dbReference>
<feature type="transmembrane region" description="Helical" evidence="1">
    <location>
        <begin position="6"/>
        <end position="25"/>
    </location>
</feature>
<keyword evidence="1" id="KW-0472">Membrane</keyword>
<keyword evidence="1" id="KW-0812">Transmembrane</keyword>
<reference evidence="3" key="1">
    <citation type="journal article" date="2014" name="Science">
        <title>Ancient hybridizations among the ancestral genomes of bread wheat.</title>
        <authorList>
            <consortium name="International Wheat Genome Sequencing Consortium,"/>
            <person name="Marcussen T."/>
            <person name="Sandve S.R."/>
            <person name="Heier L."/>
            <person name="Spannagl M."/>
            <person name="Pfeifer M."/>
            <person name="Jakobsen K.S."/>
            <person name="Wulff B.B."/>
            <person name="Steuernagel B."/>
            <person name="Mayer K.F."/>
            <person name="Olsen O.A."/>
        </authorList>
    </citation>
    <scope>NUCLEOTIDE SEQUENCE [LARGE SCALE GENOMIC DNA]</scope>
    <source>
        <strain evidence="3">cv. AL8/78</strain>
    </source>
</reference>
<proteinExistence type="predicted"/>
<sequence>AVHHPFYYPLLLGLPLACLYAWLSRWLLRAGLLDAPAGVALSRRQCFLLIAAGSLSHFFLDHLFEENGHSTMYTWILSTGWWKGRAPINPDAVFVVGLLCVCLIGGFVYINRVEHGKSVTEKSNQSFFLILVIATLYCMWCASQIYLRNPPQPAIGNLLILNRRRTNLCNIKMPNCIPLLAINDDKPDDHRRDEAPKQYFISCILSEGNEFQGTGRKEGEKAGKVDIPVCI</sequence>
<protein>
    <submittedName>
        <fullName evidence="2">Uncharacterized protein</fullName>
    </submittedName>
</protein>
<dbReference type="Proteomes" id="UP000015105">
    <property type="component" value="Chromosome 2D"/>
</dbReference>
<evidence type="ECO:0000256" key="1">
    <source>
        <dbReference type="SAM" id="Phobius"/>
    </source>
</evidence>
<reference evidence="2" key="4">
    <citation type="submission" date="2019-03" db="UniProtKB">
        <authorList>
            <consortium name="EnsemblPlants"/>
        </authorList>
    </citation>
    <scope>IDENTIFICATION</scope>
</reference>
<dbReference type="PANTHER" id="PTHR38543">
    <property type="entry name" value="OS04G0465800 PROTEIN"/>
    <property type="match status" value="1"/>
</dbReference>
<evidence type="ECO:0000313" key="2">
    <source>
        <dbReference type="EnsemblPlants" id="AET2Gv20743500.24"/>
    </source>
</evidence>
<keyword evidence="3" id="KW-1185">Reference proteome</keyword>
<dbReference type="Gramene" id="AET2Gv20743500.24">
    <property type="protein sequence ID" value="AET2Gv20743500.24"/>
    <property type="gene ID" value="AET2Gv20743500"/>
</dbReference>
<accession>A0A453C5X8</accession>
<feature type="transmembrane region" description="Helical" evidence="1">
    <location>
        <begin position="92"/>
        <end position="110"/>
    </location>
</feature>
<dbReference type="EnsemblPlants" id="AET2Gv20743500.24">
    <property type="protein sequence ID" value="AET2Gv20743500.24"/>
    <property type="gene ID" value="AET2Gv20743500"/>
</dbReference>
<dbReference type="AlphaFoldDB" id="A0A453C5X8"/>
<evidence type="ECO:0000313" key="3">
    <source>
        <dbReference type="Proteomes" id="UP000015105"/>
    </source>
</evidence>
<reference evidence="3" key="2">
    <citation type="journal article" date="2017" name="Nat. Plants">
        <title>The Aegilops tauschii genome reveals multiple impacts of transposons.</title>
        <authorList>
            <person name="Zhao G."/>
            <person name="Zou C."/>
            <person name="Li K."/>
            <person name="Wang K."/>
            <person name="Li T."/>
            <person name="Gao L."/>
            <person name="Zhang X."/>
            <person name="Wang H."/>
            <person name="Yang Z."/>
            <person name="Liu X."/>
            <person name="Jiang W."/>
            <person name="Mao L."/>
            <person name="Kong X."/>
            <person name="Jiao Y."/>
            <person name="Jia J."/>
        </authorList>
    </citation>
    <scope>NUCLEOTIDE SEQUENCE [LARGE SCALE GENOMIC DNA]</scope>
    <source>
        <strain evidence="3">cv. AL8/78</strain>
    </source>
</reference>
<organism evidence="2 3">
    <name type="scientific">Aegilops tauschii subsp. strangulata</name>
    <name type="common">Goatgrass</name>
    <dbReference type="NCBI Taxonomy" id="200361"/>
    <lineage>
        <taxon>Eukaryota</taxon>
        <taxon>Viridiplantae</taxon>
        <taxon>Streptophyta</taxon>
        <taxon>Embryophyta</taxon>
        <taxon>Tracheophyta</taxon>
        <taxon>Spermatophyta</taxon>
        <taxon>Magnoliopsida</taxon>
        <taxon>Liliopsida</taxon>
        <taxon>Poales</taxon>
        <taxon>Poaceae</taxon>
        <taxon>BOP clade</taxon>
        <taxon>Pooideae</taxon>
        <taxon>Triticodae</taxon>
        <taxon>Triticeae</taxon>
        <taxon>Triticinae</taxon>
        <taxon>Aegilops</taxon>
    </lineage>
</organism>
<reference evidence="2" key="3">
    <citation type="journal article" date="2017" name="Nature">
        <title>Genome sequence of the progenitor of the wheat D genome Aegilops tauschii.</title>
        <authorList>
            <person name="Luo M.C."/>
            <person name="Gu Y.Q."/>
            <person name="Puiu D."/>
            <person name="Wang H."/>
            <person name="Twardziok S.O."/>
            <person name="Deal K.R."/>
            <person name="Huo N."/>
            <person name="Zhu T."/>
            <person name="Wang L."/>
            <person name="Wang Y."/>
            <person name="McGuire P.E."/>
            <person name="Liu S."/>
            <person name="Long H."/>
            <person name="Ramasamy R.K."/>
            <person name="Rodriguez J.C."/>
            <person name="Van S.L."/>
            <person name="Yuan L."/>
            <person name="Wang Z."/>
            <person name="Xia Z."/>
            <person name="Xiao L."/>
            <person name="Anderson O.D."/>
            <person name="Ouyang S."/>
            <person name="Liang Y."/>
            <person name="Zimin A.V."/>
            <person name="Pertea G."/>
            <person name="Qi P."/>
            <person name="Bennetzen J.L."/>
            <person name="Dai X."/>
            <person name="Dawson M.W."/>
            <person name="Muller H.G."/>
            <person name="Kugler K."/>
            <person name="Rivarola-Duarte L."/>
            <person name="Spannagl M."/>
            <person name="Mayer K.F.X."/>
            <person name="Lu F.H."/>
            <person name="Bevan M.W."/>
            <person name="Leroy P."/>
            <person name="Li P."/>
            <person name="You F.M."/>
            <person name="Sun Q."/>
            <person name="Liu Z."/>
            <person name="Lyons E."/>
            <person name="Wicker T."/>
            <person name="Salzberg S.L."/>
            <person name="Devos K.M."/>
            <person name="Dvorak J."/>
        </authorList>
    </citation>
    <scope>NUCLEOTIDE SEQUENCE [LARGE SCALE GENOMIC DNA]</scope>
    <source>
        <strain evidence="2">cv. AL8/78</strain>
    </source>
</reference>
<name>A0A453C5X8_AEGTS</name>
<keyword evidence="1" id="KW-1133">Transmembrane helix</keyword>
<feature type="transmembrane region" description="Helical" evidence="1">
    <location>
        <begin position="126"/>
        <end position="147"/>
    </location>
</feature>